<organism evidence="2 4">
    <name type="scientific">Capnocytophaga gingivalis</name>
    <dbReference type="NCBI Taxonomy" id="1017"/>
    <lineage>
        <taxon>Bacteria</taxon>
        <taxon>Pseudomonadati</taxon>
        <taxon>Bacteroidota</taxon>
        <taxon>Flavobacteriia</taxon>
        <taxon>Flavobacteriales</taxon>
        <taxon>Flavobacteriaceae</taxon>
        <taxon>Capnocytophaga</taxon>
    </lineage>
</organism>
<feature type="transmembrane region" description="Helical" evidence="1">
    <location>
        <begin position="6"/>
        <end position="30"/>
    </location>
</feature>
<reference evidence="2" key="1">
    <citation type="journal article" date="2017" name="Genome Announc.">
        <title>Twelve Complete Reference Genomes of Clinical Isolates in the Capnocytophaga Genus.</title>
        <authorList>
            <person name="Villarma A."/>
            <person name="Gulvik C.A."/>
            <person name="Rowe L.A."/>
            <person name="Sheth M."/>
            <person name="Juieng P."/>
            <person name="Nicholson A.C."/>
            <person name="Loparev V.N."/>
            <person name="McQuiston J.R."/>
        </authorList>
    </citation>
    <scope>NUCLEOTIDE SEQUENCE</scope>
    <source>
        <strain evidence="2">H1496</strain>
    </source>
</reference>
<keyword evidence="1" id="KW-0812">Transmembrane</keyword>
<feature type="transmembrane region" description="Helical" evidence="1">
    <location>
        <begin position="42"/>
        <end position="62"/>
    </location>
</feature>
<dbReference type="GeneID" id="84809052"/>
<name>A0A250FUD2_9FLAO</name>
<dbReference type="Proteomes" id="UP000217250">
    <property type="component" value="Chromosome"/>
</dbReference>
<keyword evidence="1" id="KW-0472">Membrane</keyword>
<dbReference type="Proteomes" id="UP001324270">
    <property type="component" value="Unassembled WGS sequence"/>
</dbReference>
<keyword evidence="5" id="KW-1185">Reference proteome</keyword>
<reference evidence="4" key="2">
    <citation type="submission" date="2017-06" db="EMBL/GenBank/DDBJ databases">
        <title>Capnocytophaga spp. assemblies.</title>
        <authorList>
            <person name="Gulvik C.A."/>
        </authorList>
    </citation>
    <scope>NUCLEOTIDE SEQUENCE [LARGE SCALE GENOMIC DNA]</scope>
    <source>
        <strain evidence="4">H1496</strain>
    </source>
</reference>
<dbReference type="KEGG" id="cgh:CGC50_10865"/>
<dbReference type="InterPro" id="IPR035177">
    <property type="entry name" value="TssN"/>
</dbReference>
<evidence type="ECO:0000313" key="5">
    <source>
        <dbReference type="Proteomes" id="UP001324270"/>
    </source>
</evidence>
<feature type="transmembrane region" description="Helical" evidence="1">
    <location>
        <begin position="135"/>
        <end position="156"/>
    </location>
</feature>
<dbReference type="EMBL" id="CP022386">
    <property type="protein sequence ID" value="ATA87606.1"/>
    <property type="molecule type" value="Genomic_DNA"/>
</dbReference>
<dbReference type="RefSeq" id="WP_095910836.1">
    <property type="nucleotide sequence ID" value="NZ_CAUVLU010000044.1"/>
</dbReference>
<sequence>MELVVVKAFFIKYLLAPLIIALLAVTLGVLKKKVSSIKGKTLIIYILITGLCLGILGVLGVANNTFSPYWYLFAMVIYFFLGILNVNLLHQYFKHNNKSLAFAMLFEGLITLTGMLLGGYLFYNIFNWVSGFDEYALIASTCISIFIVPLAFYYTYLQFLDIPLAIYETWSAPDYPKDINIDTINFNRMQVLNIELYKDVDDETRSRIKAKALDTGVSFGDWFHIAVNEYNNKNPNDIIHLKAKGGDSYSWIFYTKKSFFHPRKFIDFEKDITENGLLENSIIICKRVHSSEKQNLKEKKEDNQKESL</sequence>
<proteinExistence type="predicted"/>
<dbReference type="EMBL" id="JAYKBV010000031">
    <property type="protein sequence ID" value="MEB3041768.1"/>
    <property type="molecule type" value="Genomic_DNA"/>
</dbReference>
<reference evidence="3 5" key="3">
    <citation type="submission" date="2023-12" db="EMBL/GenBank/DDBJ databases">
        <title>Genomic sequences of Capnocytophaga and Parvimonas strains.</title>
        <authorList>
            <person name="Watt R.M."/>
            <person name="Wang M."/>
            <person name="Yang T."/>
            <person name="Tong W.M."/>
        </authorList>
    </citation>
    <scope>NUCLEOTIDE SEQUENCE [LARGE SCALE GENOMIC DNA]</scope>
    <source>
        <strain evidence="3 5">CCUG 13156</strain>
    </source>
</reference>
<feature type="transmembrane region" description="Helical" evidence="1">
    <location>
        <begin position="68"/>
        <end position="88"/>
    </location>
</feature>
<evidence type="ECO:0000313" key="2">
    <source>
        <dbReference type="EMBL" id="ATA87606.1"/>
    </source>
</evidence>
<feature type="transmembrane region" description="Helical" evidence="1">
    <location>
        <begin position="100"/>
        <end position="123"/>
    </location>
</feature>
<accession>A0A250FUD2</accession>
<dbReference type="SUPFAM" id="SSF103473">
    <property type="entry name" value="MFS general substrate transporter"/>
    <property type="match status" value="1"/>
</dbReference>
<dbReference type="InterPro" id="IPR036259">
    <property type="entry name" value="MFS_trans_sf"/>
</dbReference>
<evidence type="ECO:0000313" key="3">
    <source>
        <dbReference type="EMBL" id="MEB3041768.1"/>
    </source>
</evidence>
<evidence type="ECO:0000256" key="1">
    <source>
        <dbReference type="SAM" id="Phobius"/>
    </source>
</evidence>
<dbReference type="OrthoDB" id="1024052at2"/>
<dbReference type="AlphaFoldDB" id="A0A250FUD2"/>
<protein>
    <submittedName>
        <fullName evidence="3">TssN family type VI secretion system protein</fullName>
    </submittedName>
</protein>
<evidence type="ECO:0000313" key="4">
    <source>
        <dbReference type="Proteomes" id="UP000217250"/>
    </source>
</evidence>
<dbReference type="Pfam" id="PF17555">
    <property type="entry name" value="TssN"/>
    <property type="match status" value="1"/>
</dbReference>
<gene>
    <name evidence="2" type="ORF">CGC50_10865</name>
    <name evidence="3" type="ORF">VJJ49_13875</name>
</gene>
<keyword evidence="1" id="KW-1133">Transmembrane helix</keyword>